<organism evidence="5 6">
    <name type="scientific">Streptomyces longisporoflavus</name>
    <dbReference type="NCBI Taxonomy" id="28044"/>
    <lineage>
        <taxon>Bacteria</taxon>
        <taxon>Bacillati</taxon>
        <taxon>Actinomycetota</taxon>
        <taxon>Actinomycetes</taxon>
        <taxon>Kitasatosporales</taxon>
        <taxon>Streptomycetaceae</taxon>
        <taxon>Streptomyces</taxon>
    </lineage>
</organism>
<evidence type="ECO:0000256" key="3">
    <source>
        <dbReference type="ARBA" id="ARBA00022840"/>
    </source>
</evidence>
<dbReference type="InterPro" id="IPR003593">
    <property type="entry name" value="AAA+_ATPase"/>
</dbReference>
<dbReference type="InterPro" id="IPR003959">
    <property type="entry name" value="ATPase_AAA_core"/>
</dbReference>
<keyword evidence="6" id="KW-1185">Reference proteome</keyword>
<dbReference type="PANTHER" id="PTHR23073">
    <property type="entry name" value="26S PROTEASOME REGULATORY SUBUNIT"/>
    <property type="match status" value="1"/>
</dbReference>
<dbReference type="SMART" id="SM00382">
    <property type="entry name" value="AAA"/>
    <property type="match status" value="1"/>
</dbReference>
<dbReference type="EMBL" id="JBIRGQ010000001">
    <property type="protein sequence ID" value="MFH8543858.1"/>
    <property type="molecule type" value="Genomic_DNA"/>
</dbReference>
<dbReference type="Pfam" id="PF00004">
    <property type="entry name" value="AAA"/>
    <property type="match status" value="1"/>
</dbReference>
<evidence type="ECO:0000313" key="5">
    <source>
        <dbReference type="EMBL" id="MFH8543858.1"/>
    </source>
</evidence>
<protein>
    <submittedName>
        <fullName evidence="5">AAA family ATPase</fullName>
    </submittedName>
</protein>
<dbReference type="CDD" id="cd19481">
    <property type="entry name" value="RecA-like_protease"/>
    <property type="match status" value="1"/>
</dbReference>
<feature type="domain" description="AAA+ ATPase" evidence="4">
    <location>
        <begin position="430"/>
        <end position="565"/>
    </location>
</feature>
<keyword evidence="2" id="KW-0547">Nucleotide-binding</keyword>
<evidence type="ECO:0000256" key="1">
    <source>
        <dbReference type="ARBA" id="ARBA00006914"/>
    </source>
</evidence>
<gene>
    <name evidence="5" type="ORF">ACH4F9_02455</name>
</gene>
<evidence type="ECO:0000259" key="4">
    <source>
        <dbReference type="SMART" id="SM00382"/>
    </source>
</evidence>
<accession>A0ABW7QGK0</accession>
<comment type="caution">
    <text evidence="5">The sequence shown here is derived from an EMBL/GenBank/DDBJ whole genome shotgun (WGS) entry which is preliminary data.</text>
</comment>
<dbReference type="RefSeq" id="WP_397707084.1">
    <property type="nucleotide sequence ID" value="NZ_JBIRGN010000001.1"/>
</dbReference>
<dbReference type="InterPro" id="IPR027417">
    <property type="entry name" value="P-loop_NTPase"/>
</dbReference>
<evidence type="ECO:0000256" key="2">
    <source>
        <dbReference type="ARBA" id="ARBA00022741"/>
    </source>
</evidence>
<reference evidence="5 6" key="1">
    <citation type="submission" date="2024-10" db="EMBL/GenBank/DDBJ databases">
        <title>The Natural Products Discovery Center: Release of the First 8490 Sequenced Strains for Exploring Actinobacteria Biosynthetic Diversity.</title>
        <authorList>
            <person name="Kalkreuter E."/>
            <person name="Kautsar S.A."/>
            <person name="Yang D."/>
            <person name="Bader C.D."/>
            <person name="Teijaro C.N."/>
            <person name="Fluegel L."/>
            <person name="Davis C.M."/>
            <person name="Simpson J.R."/>
            <person name="Lauterbach L."/>
            <person name="Steele A.D."/>
            <person name="Gui C."/>
            <person name="Meng S."/>
            <person name="Li G."/>
            <person name="Viehrig K."/>
            <person name="Ye F."/>
            <person name="Su P."/>
            <person name="Kiefer A.F."/>
            <person name="Nichols A."/>
            <person name="Cepeda A.J."/>
            <person name="Yan W."/>
            <person name="Fan B."/>
            <person name="Jiang Y."/>
            <person name="Adhikari A."/>
            <person name="Zheng C.-J."/>
            <person name="Schuster L."/>
            <person name="Cowan T.M."/>
            <person name="Smanski M.J."/>
            <person name="Chevrette M.G."/>
            <person name="De Carvalho L.P.S."/>
            <person name="Shen B."/>
        </authorList>
    </citation>
    <scope>NUCLEOTIDE SEQUENCE [LARGE SCALE GENOMIC DNA]</scope>
    <source>
        <strain evidence="5 6">NPDC017990</strain>
    </source>
</reference>
<dbReference type="Proteomes" id="UP001610818">
    <property type="component" value="Unassembled WGS sequence"/>
</dbReference>
<dbReference type="Gene3D" id="3.40.50.300">
    <property type="entry name" value="P-loop containing nucleotide triphosphate hydrolases"/>
    <property type="match status" value="1"/>
</dbReference>
<proteinExistence type="inferred from homology"/>
<sequence>MSEAAGTVPAAPESALGSALDALCCALGGYLGRLRSTWGPEPDVTDLRGLFGAVGLPPAADDEARQHFGTHLAGVMAPSAPDEPYARLCAALGLDPVERLTVAAVWWAETDPQFGVLLGCGHDDGTRRYASAALLRLVLLPFCAAPPPSWEPADPLIRLGVLAPGAGPEGRLALTATARRLLAGLPLPRTAPHPGATGVRTGLTARIAALLGGGAVLLRGAGDLTGLAFDVVRELGRYPLSADDLSDPEVRATARFGGYVPVLPADRLAALSWAPGDGTLICCGSADADPCGAQVVDVPKPSPADRATVWERTLGAAGLAPDEARTHGRRLGARLTLDGTQAAAALSQARAEAAAAARQWSMDDVWRAARRLPRHELGRLADLLTPAFVLDDLIVTADVRAQLDEVIAHVSLQDVVLDDWGFRGRLPRGQGVAVLLSGPPGTGKTMAAEALANGLGQELFRIDLSAVVSKYIGETEKNLALAFDDAERCGALLFFDECDALFGKRTEQRDAHDRWANLEVNYLLQRVESFTGLVVLATNKQQALDEAFLRRLRFSIRFEVPDRALRRELWLRSFPAEAPCEDLDVDALSRRDLAGGSVQNAALAAAFLAASDGGRVRPGHLTHALRREYDKLGKVWAEETA</sequence>
<name>A0ABW7QGK0_9ACTN</name>
<keyword evidence="3" id="KW-0067">ATP-binding</keyword>
<comment type="similarity">
    <text evidence="1">Belongs to the AAA ATPase family.</text>
</comment>
<dbReference type="SUPFAM" id="SSF52540">
    <property type="entry name" value="P-loop containing nucleoside triphosphate hydrolases"/>
    <property type="match status" value="1"/>
</dbReference>
<evidence type="ECO:0000313" key="6">
    <source>
        <dbReference type="Proteomes" id="UP001610818"/>
    </source>
</evidence>
<dbReference type="InterPro" id="IPR050221">
    <property type="entry name" value="26S_Proteasome_ATPase"/>
</dbReference>